<dbReference type="KEGG" id="acab:QRX50_00275"/>
<organism evidence="1 2">
    <name type="scientific">Amycolatopsis carbonis</name>
    <dbReference type="NCBI Taxonomy" id="715471"/>
    <lineage>
        <taxon>Bacteria</taxon>
        <taxon>Bacillati</taxon>
        <taxon>Actinomycetota</taxon>
        <taxon>Actinomycetes</taxon>
        <taxon>Pseudonocardiales</taxon>
        <taxon>Pseudonocardiaceae</taxon>
        <taxon>Amycolatopsis</taxon>
    </lineage>
</organism>
<evidence type="ECO:0000313" key="2">
    <source>
        <dbReference type="Proteomes" id="UP001236014"/>
    </source>
</evidence>
<name>A0A9Y2IHK5_9PSEU</name>
<sequence length="109" mass="11742">MAGGVVLGAGTYLTQLTPLGWTTNSIATWSALAFLVGCAGGRPSWRVAAPSRLPGRCRHQAAPRPNTIPAEGGWDCDESPQALGKRFQLPEQFESRRDEILGRLEPIDI</sequence>
<dbReference type="AlphaFoldDB" id="A0A9Y2IHK5"/>
<proteinExistence type="predicted"/>
<evidence type="ECO:0000313" key="1">
    <source>
        <dbReference type="EMBL" id="WIX79290.1"/>
    </source>
</evidence>
<gene>
    <name evidence="1" type="ORF">QRX50_00275</name>
</gene>
<dbReference type="EMBL" id="CP127294">
    <property type="protein sequence ID" value="WIX79290.1"/>
    <property type="molecule type" value="Genomic_DNA"/>
</dbReference>
<accession>A0A9Y2IHK5</accession>
<reference evidence="1 2" key="1">
    <citation type="submission" date="2023-06" db="EMBL/GenBank/DDBJ databases">
        <authorList>
            <person name="Oyuntsetseg B."/>
            <person name="Kim S.B."/>
        </authorList>
    </citation>
    <scope>NUCLEOTIDE SEQUENCE [LARGE SCALE GENOMIC DNA]</scope>
    <source>
        <strain evidence="1 2">2-15</strain>
    </source>
</reference>
<protein>
    <submittedName>
        <fullName evidence="1">Uncharacterized protein</fullName>
    </submittedName>
</protein>
<keyword evidence="2" id="KW-1185">Reference proteome</keyword>
<dbReference type="Proteomes" id="UP001236014">
    <property type="component" value="Chromosome"/>
</dbReference>
<dbReference type="RefSeq" id="WP_285969979.1">
    <property type="nucleotide sequence ID" value="NZ_CP127294.1"/>
</dbReference>
<dbReference type="InterPro" id="IPR029068">
    <property type="entry name" value="Glyas_Bleomycin-R_OHBP_Dase"/>
</dbReference>
<dbReference type="Gene3D" id="3.10.180.10">
    <property type="entry name" value="2,3-Dihydroxybiphenyl 1,2-Dioxygenase, domain 1"/>
    <property type="match status" value="1"/>
</dbReference>